<organism evidence="4 5">
    <name type="scientific">Magallana gigas</name>
    <name type="common">Pacific oyster</name>
    <name type="synonym">Crassostrea gigas</name>
    <dbReference type="NCBI Taxonomy" id="29159"/>
    <lineage>
        <taxon>Eukaryota</taxon>
        <taxon>Metazoa</taxon>
        <taxon>Spiralia</taxon>
        <taxon>Lophotrochozoa</taxon>
        <taxon>Mollusca</taxon>
        <taxon>Bivalvia</taxon>
        <taxon>Autobranchia</taxon>
        <taxon>Pteriomorphia</taxon>
        <taxon>Ostreida</taxon>
        <taxon>Ostreoidea</taxon>
        <taxon>Ostreidae</taxon>
        <taxon>Magallana</taxon>
    </lineage>
</organism>
<dbReference type="EnsemblMetazoa" id="G16380.6">
    <property type="protein sequence ID" value="G16380.6:cds"/>
    <property type="gene ID" value="G16380"/>
</dbReference>
<evidence type="ECO:0000256" key="1">
    <source>
        <dbReference type="SAM" id="Coils"/>
    </source>
</evidence>
<keyword evidence="2" id="KW-0472">Membrane</keyword>
<evidence type="ECO:0008006" key="6">
    <source>
        <dbReference type="Google" id="ProtNLM"/>
    </source>
</evidence>
<keyword evidence="2" id="KW-1133">Transmembrane helix</keyword>
<keyword evidence="1" id="KW-0175">Coiled coil</keyword>
<feature type="coiled-coil region" evidence="1">
    <location>
        <begin position="57"/>
        <end position="84"/>
    </location>
</feature>
<name>A0A8W8J110_MAGGI</name>
<dbReference type="Proteomes" id="UP000005408">
    <property type="component" value="Unassembled WGS sequence"/>
</dbReference>
<evidence type="ECO:0000256" key="3">
    <source>
        <dbReference type="SAM" id="SignalP"/>
    </source>
</evidence>
<accession>A0A8W8J110</accession>
<evidence type="ECO:0000313" key="5">
    <source>
        <dbReference type="Proteomes" id="UP000005408"/>
    </source>
</evidence>
<sequence length="140" mass="15579">MGRVVSYLLWAVISQLLRTSCSQSSTAAQPEEEMCPCDCDYMDRIDHFKNASNSYVNKTQEELVQILQKKLDEVKEQLKVQMTDIPVVKARKVSATDARPSAKNVGLIGVGFLVFVFGGILVLDLLSLPGFLRRVKANLC</sequence>
<reference evidence="4" key="1">
    <citation type="submission" date="2022-08" db="UniProtKB">
        <authorList>
            <consortium name="EnsemblMetazoa"/>
        </authorList>
    </citation>
    <scope>IDENTIFICATION</scope>
    <source>
        <strain evidence="4">05x7-T-G4-1.051#20</strain>
    </source>
</reference>
<feature type="transmembrane region" description="Helical" evidence="2">
    <location>
        <begin position="105"/>
        <end position="126"/>
    </location>
</feature>
<protein>
    <recommendedName>
        <fullName evidence="6">Transmembrane protein</fullName>
    </recommendedName>
</protein>
<dbReference type="AlphaFoldDB" id="A0A8W8J110"/>
<feature type="signal peptide" evidence="3">
    <location>
        <begin position="1"/>
        <end position="22"/>
    </location>
</feature>
<keyword evidence="2" id="KW-0812">Transmembrane</keyword>
<evidence type="ECO:0000313" key="4">
    <source>
        <dbReference type="EnsemblMetazoa" id="G16380.6:cds"/>
    </source>
</evidence>
<keyword evidence="3" id="KW-0732">Signal</keyword>
<keyword evidence="5" id="KW-1185">Reference proteome</keyword>
<evidence type="ECO:0000256" key="2">
    <source>
        <dbReference type="SAM" id="Phobius"/>
    </source>
</evidence>
<feature type="chain" id="PRO_5036489993" description="Transmembrane protein" evidence="3">
    <location>
        <begin position="23"/>
        <end position="140"/>
    </location>
</feature>
<proteinExistence type="predicted"/>